<reference evidence="4" key="1">
    <citation type="journal article" date="2018" name="Genome Res.">
        <title>The genomic architecture and molecular evolution of ant odorant receptors.</title>
        <authorList>
            <person name="McKenzie S.K."/>
            <person name="Kronauer D.J.C."/>
        </authorList>
    </citation>
    <scope>NUCLEOTIDE SEQUENCE [LARGE SCALE GENOMIC DNA]</scope>
    <source>
        <strain evidence="4">Clonal line C1</strain>
    </source>
</reference>
<accession>A0A3L8DZI9</accession>
<dbReference type="EMBL" id="QOIP01000002">
    <property type="protein sequence ID" value="RLU25545.1"/>
    <property type="molecule type" value="Genomic_DNA"/>
</dbReference>
<evidence type="ECO:0000259" key="3">
    <source>
        <dbReference type="Pfam" id="PF13359"/>
    </source>
</evidence>
<sequence length="108" mass="12184">MDGKHSRIDPPLKSGSLYYNYKDIFSIVLLALVDAQLRFIYIDVGTNGRISDKGVWNKCTFKNLLDKNELKIPQPTILPGTDKDIPFIIVGDEGFTLSENVLIPFPKE</sequence>
<dbReference type="Proteomes" id="UP000279307">
    <property type="component" value="Chromosome 2"/>
</dbReference>
<dbReference type="GO" id="GO:0046872">
    <property type="term" value="F:metal ion binding"/>
    <property type="evidence" value="ECO:0007669"/>
    <property type="project" value="UniProtKB-KW"/>
</dbReference>
<evidence type="ECO:0000313" key="4">
    <source>
        <dbReference type="EMBL" id="RLU25545.1"/>
    </source>
</evidence>
<dbReference type="Pfam" id="PF13359">
    <property type="entry name" value="DDE_Tnp_4"/>
    <property type="match status" value="1"/>
</dbReference>
<comment type="caution">
    <text evidence="4">The sequence shown here is derived from an EMBL/GenBank/DDBJ whole genome shotgun (WGS) entry which is preliminary data.</text>
</comment>
<evidence type="ECO:0000256" key="1">
    <source>
        <dbReference type="ARBA" id="ARBA00001968"/>
    </source>
</evidence>
<keyword evidence="2" id="KW-0479">Metal-binding</keyword>
<organism evidence="4">
    <name type="scientific">Ooceraea biroi</name>
    <name type="common">Clonal raider ant</name>
    <name type="synonym">Cerapachys biroi</name>
    <dbReference type="NCBI Taxonomy" id="2015173"/>
    <lineage>
        <taxon>Eukaryota</taxon>
        <taxon>Metazoa</taxon>
        <taxon>Ecdysozoa</taxon>
        <taxon>Arthropoda</taxon>
        <taxon>Hexapoda</taxon>
        <taxon>Insecta</taxon>
        <taxon>Pterygota</taxon>
        <taxon>Neoptera</taxon>
        <taxon>Endopterygota</taxon>
        <taxon>Hymenoptera</taxon>
        <taxon>Apocrita</taxon>
        <taxon>Aculeata</taxon>
        <taxon>Formicoidea</taxon>
        <taxon>Formicidae</taxon>
        <taxon>Dorylinae</taxon>
        <taxon>Ooceraea</taxon>
    </lineage>
</organism>
<name>A0A3L8DZI9_OOCBI</name>
<protein>
    <recommendedName>
        <fullName evidence="3">DDE Tnp4 domain-containing protein</fullName>
    </recommendedName>
</protein>
<feature type="domain" description="DDE Tnp4" evidence="3">
    <location>
        <begin position="1"/>
        <end position="106"/>
    </location>
</feature>
<proteinExistence type="predicted"/>
<dbReference type="InterPro" id="IPR027806">
    <property type="entry name" value="HARBI1_dom"/>
</dbReference>
<reference evidence="4" key="2">
    <citation type="submission" date="2018-07" db="EMBL/GenBank/DDBJ databases">
        <authorList>
            <person name="Mckenzie S.K."/>
            <person name="Kronauer D.J.C."/>
        </authorList>
    </citation>
    <scope>NUCLEOTIDE SEQUENCE</scope>
    <source>
        <strain evidence="4">Clonal line C1</strain>
    </source>
</reference>
<evidence type="ECO:0000256" key="2">
    <source>
        <dbReference type="ARBA" id="ARBA00022723"/>
    </source>
</evidence>
<dbReference type="AlphaFoldDB" id="A0A3L8DZI9"/>
<gene>
    <name evidence="4" type="ORF">DMN91_001701</name>
</gene>
<comment type="cofactor">
    <cofactor evidence="1">
        <name>a divalent metal cation</name>
        <dbReference type="ChEBI" id="CHEBI:60240"/>
    </cofactor>
</comment>